<dbReference type="Proteomes" id="UP000085678">
    <property type="component" value="Unplaced"/>
</dbReference>
<feature type="region of interest" description="Disordered" evidence="4">
    <location>
        <begin position="678"/>
        <end position="728"/>
    </location>
</feature>
<evidence type="ECO:0000313" key="6">
    <source>
        <dbReference type="RefSeq" id="XP_013402327.1"/>
    </source>
</evidence>
<feature type="compositionally biased region" description="Basic and acidic residues" evidence="4">
    <location>
        <begin position="485"/>
        <end position="511"/>
    </location>
</feature>
<comment type="similarity">
    <text evidence="1">Belongs to the CCDC149 family.</text>
</comment>
<feature type="compositionally biased region" description="Basic and acidic residues" evidence="4">
    <location>
        <begin position="460"/>
        <end position="476"/>
    </location>
</feature>
<evidence type="ECO:0000256" key="4">
    <source>
        <dbReference type="SAM" id="MobiDB-lite"/>
    </source>
</evidence>
<feature type="compositionally biased region" description="Polar residues" evidence="4">
    <location>
        <begin position="405"/>
        <end position="418"/>
    </location>
</feature>
<feature type="compositionally biased region" description="Acidic residues" evidence="4">
    <location>
        <begin position="688"/>
        <end position="699"/>
    </location>
</feature>
<dbReference type="GeneID" id="106167964"/>
<dbReference type="InterPro" id="IPR019179">
    <property type="entry name" value="CC149"/>
</dbReference>
<feature type="region of interest" description="Disordered" evidence="4">
    <location>
        <begin position="367"/>
        <end position="511"/>
    </location>
</feature>
<proteinExistence type="inferred from homology"/>
<feature type="region of interest" description="Disordered" evidence="4">
    <location>
        <begin position="528"/>
        <end position="662"/>
    </location>
</feature>
<feature type="coiled-coil region" evidence="3">
    <location>
        <begin position="101"/>
        <end position="234"/>
    </location>
</feature>
<name>A0A1S3IVV7_LINAN</name>
<dbReference type="FunCoup" id="A0A1S3IVV7">
    <property type="interactions" value="53"/>
</dbReference>
<feature type="compositionally biased region" description="Low complexity" evidence="4">
    <location>
        <begin position="419"/>
        <end position="438"/>
    </location>
</feature>
<feature type="compositionally biased region" description="Basic and acidic residues" evidence="4">
    <location>
        <begin position="700"/>
        <end position="728"/>
    </location>
</feature>
<evidence type="ECO:0000256" key="3">
    <source>
        <dbReference type="SAM" id="Coils"/>
    </source>
</evidence>
<dbReference type="RefSeq" id="XP_013402327.1">
    <property type="nucleotide sequence ID" value="XM_013546873.1"/>
</dbReference>
<reference evidence="6" key="1">
    <citation type="submission" date="2025-08" db="UniProtKB">
        <authorList>
            <consortium name="RefSeq"/>
        </authorList>
    </citation>
    <scope>IDENTIFICATION</scope>
    <source>
        <tissue evidence="6">Gonads</tissue>
    </source>
</reference>
<sequence length="728" mass="82488">MPLIQYLRWKWANLLNRMDDRLRLRQMQELDHVRNEYQICKRKLDSKCEALLILTKELDGCRRERDQLRLIIEQQRYRQGNAKMFIPTSPTRQSIDHVMRSQALQVEVDDLKQKLRDADGDIKLLREQIARQRMGTSEEGMNMRHFPAHEREELVTKLEDMQEKVLVAERDVQQVLDEKEDLETERDAYKTKYERLNRELNYILKGDENRILDIDALSMENKYLQERLKQMEEEKCIAMATVTKYKSLLERRKNKGILKMGSVQGGKTPGGLIVSQKQVHEVLEQAAQMPPTMKTVMDLVSLSRGLMDSINDKNLALSHQRKTNKILGNRVAELEKKLRTLEVGGLWNVTELSASFDRLRSEFVNGSCDLNRDSSVNGQNGDDKVVEDDRDDGAEVKTLVGASGDSHQASEDSMSNLGTSELSSLTSSPSHEPSLSSSVDGPQYNAKSQGTTATADDGGDDKVNGREEHEDDKILKESLPLAIKSNKDLEHLSAHESDMPKVKATDVHKSSPECFKERLEGQLSLVGVSTKSCSSLSGEQDQRENSSLQLEAEPQTPSNVKVFSKTSLYQTGKPAIDGTAQQDETKKEMDEGSDVSEEEDQIKGHSELIQKGYMPVSQEDFQDEDSYQESDEDEEEDDYDGDADISDSDLHLQVSPPGDSDVQALSAELHGLIEAIRSKVHDSAPADTLEEEEEDLEDEKTEKEENIQSSLFHRDDIRMLERDRPSEC</sequence>
<dbReference type="InParanoid" id="A0A1S3IVV7"/>
<feature type="compositionally biased region" description="Acidic residues" evidence="4">
    <location>
        <begin position="591"/>
        <end position="600"/>
    </location>
</feature>
<dbReference type="KEGG" id="lak:106167964"/>
<protein>
    <submittedName>
        <fullName evidence="6">Coiled-coil domain-containing protein 149</fullName>
    </submittedName>
</protein>
<evidence type="ECO:0000256" key="1">
    <source>
        <dbReference type="ARBA" id="ARBA00005872"/>
    </source>
</evidence>
<feature type="compositionally biased region" description="Acidic residues" evidence="4">
    <location>
        <begin position="620"/>
        <end position="647"/>
    </location>
</feature>
<evidence type="ECO:0000256" key="2">
    <source>
        <dbReference type="ARBA" id="ARBA00023054"/>
    </source>
</evidence>
<dbReference type="AlphaFoldDB" id="A0A1S3IVV7"/>
<dbReference type="PANTHER" id="PTHR21682:SF2">
    <property type="entry name" value="COILED-COIL DOMAIN-CONTAINING PROTEIN 149"/>
    <property type="match status" value="1"/>
</dbReference>
<dbReference type="PANTHER" id="PTHR21682">
    <property type="entry name" value="COILED-COIL DOMAIN-CONTAINING PROTEIN 149"/>
    <property type="match status" value="1"/>
</dbReference>
<accession>A0A1S3IVV7</accession>
<gene>
    <name evidence="6" type="primary">LOC106167964</name>
</gene>
<organism evidence="5 6">
    <name type="scientific">Lingula anatina</name>
    <name type="common">Brachiopod</name>
    <name type="synonym">Lingula unguis</name>
    <dbReference type="NCBI Taxonomy" id="7574"/>
    <lineage>
        <taxon>Eukaryota</taxon>
        <taxon>Metazoa</taxon>
        <taxon>Spiralia</taxon>
        <taxon>Lophotrochozoa</taxon>
        <taxon>Brachiopoda</taxon>
        <taxon>Linguliformea</taxon>
        <taxon>Lingulata</taxon>
        <taxon>Lingulida</taxon>
        <taxon>Linguloidea</taxon>
        <taxon>Lingulidae</taxon>
        <taxon>Lingula</taxon>
    </lineage>
</organism>
<dbReference type="STRING" id="7574.A0A1S3IVV7"/>
<dbReference type="OrthoDB" id="5917629at2759"/>
<feature type="compositionally biased region" description="Polar residues" evidence="4">
    <location>
        <begin position="528"/>
        <end position="570"/>
    </location>
</feature>
<dbReference type="Pfam" id="PF09789">
    <property type="entry name" value="CC149"/>
    <property type="match status" value="1"/>
</dbReference>
<keyword evidence="5" id="KW-1185">Reference proteome</keyword>
<evidence type="ECO:0000313" key="5">
    <source>
        <dbReference type="Proteomes" id="UP000085678"/>
    </source>
</evidence>
<keyword evidence="2 3" id="KW-0175">Coiled coil</keyword>